<proteinExistence type="predicted"/>
<reference evidence="3" key="1">
    <citation type="journal article" date="2019" name="Int. J. Syst. Evol. Microbiol.">
        <title>The Global Catalogue of Microorganisms (GCM) 10K type strain sequencing project: providing services to taxonomists for standard genome sequencing and annotation.</title>
        <authorList>
            <consortium name="The Broad Institute Genomics Platform"/>
            <consortium name="The Broad Institute Genome Sequencing Center for Infectious Disease"/>
            <person name="Wu L."/>
            <person name="Ma J."/>
        </authorList>
    </citation>
    <scope>NUCLEOTIDE SEQUENCE [LARGE SCALE GENOMIC DNA]</scope>
    <source>
        <strain evidence="3">CGMCC 4.7106</strain>
    </source>
</reference>
<protein>
    <submittedName>
        <fullName evidence="2">Transposase family protein</fullName>
    </submittedName>
</protein>
<evidence type="ECO:0000313" key="2">
    <source>
        <dbReference type="EMBL" id="MFC5821334.1"/>
    </source>
</evidence>
<dbReference type="EMBL" id="JBHSNW010000032">
    <property type="protein sequence ID" value="MFC5821334.1"/>
    <property type="molecule type" value="Genomic_DNA"/>
</dbReference>
<dbReference type="PANTHER" id="PTHR33498:SF1">
    <property type="entry name" value="TRANSPOSASE FOR INSERTION SEQUENCE ELEMENT IS1557"/>
    <property type="match status" value="1"/>
</dbReference>
<dbReference type="PANTHER" id="PTHR33498">
    <property type="entry name" value="TRANSPOSASE FOR INSERTION SEQUENCE ELEMENT IS1557"/>
    <property type="match status" value="1"/>
</dbReference>
<dbReference type="RefSeq" id="WP_219547360.1">
    <property type="nucleotide sequence ID" value="NZ_JAHKRN010000032.1"/>
</dbReference>
<evidence type="ECO:0000313" key="3">
    <source>
        <dbReference type="Proteomes" id="UP001596096"/>
    </source>
</evidence>
<keyword evidence="3" id="KW-1185">Reference proteome</keyword>
<accession>A0ABW1C6Q7</accession>
<feature type="domain" description="Transposase IS204/IS1001/IS1096/IS1165 zinc-finger" evidence="1">
    <location>
        <begin position="50"/>
        <end position="89"/>
    </location>
</feature>
<sequence>MGIIVLHASAGENACCLRLFCPALREMDVLNVEDLGDTMLIAARTVASEAPCPKCGLPSTRVHSRYRRTVWDLATGGRAVKVELEVRRFCGEPSCDREIFAEQVGGLTRRHARRSTALRTLLTSIAIALAGRAGARMAYLVGVPASPSTLLRTLRALPDPEIGKVTVLGVDDFW</sequence>
<dbReference type="Proteomes" id="UP001596096">
    <property type="component" value="Unassembled WGS sequence"/>
</dbReference>
<name>A0ABW1C6Q7_9ACTN</name>
<dbReference type="Pfam" id="PF14690">
    <property type="entry name" value="Zn_ribbon_ISL3"/>
    <property type="match status" value="1"/>
</dbReference>
<dbReference type="InterPro" id="IPR029261">
    <property type="entry name" value="Transposase_Znf"/>
</dbReference>
<gene>
    <name evidence="2" type="ORF">ACFPUY_40130</name>
</gene>
<organism evidence="2 3">
    <name type="scientific">Nonomuraea harbinensis</name>
    <dbReference type="NCBI Taxonomy" id="1286938"/>
    <lineage>
        <taxon>Bacteria</taxon>
        <taxon>Bacillati</taxon>
        <taxon>Actinomycetota</taxon>
        <taxon>Actinomycetes</taxon>
        <taxon>Streptosporangiales</taxon>
        <taxon>Streptosporangiaceae</taxon>
        <taxon>Nonomuraea</taxon>
    </lineage>
</organism>
<dbReference type="InterPro" id="IPR047951">
    <property type="entry name" value="Transpos_ISL3"/>
</dbReference>
<comment type="caution">
    <text evidence="2">The sequence shown here is derived from an EMBL/GenBank/DDBJ whole genome shotgun (WGS) entry which is preliminary data.</text>
</comment>
<evidence type="ECO:0000259" key="1">
    <source>
        <dbReference type="Pfam" id="PF14690"/>
    </source>
</evidence>